<dbReference type="PANTHER" id="PTHR46063:SF1">
    <property type="entry name" value="KELCH DOMAIN-CONTAINING PROTEIN 4"/>
    <property type="match status" value="1"/>
</dbReference>
<dbReference type="InterPro" id="IPR052588">
    <property type="entry name" value="Kelch_domain_protein"/>
</dbReference>
<dbReference type="PANTHER" id="PTHR46063">
    <property type="entry name" value="KELCH DOMAIN-CONTAINING PROTEIN"/>
    <property type="match status" value="1"/>
</dbReference>
<evidence type="ECO:0000313" key="2">
    <source>
        <dbReference type="EMBL" id="CAH0366820.1"/>
    </source>
</evidence>
<feature type="compositionally biased region" description="Acidic residues" evidence="1">
    <location>
        <begin position="462"/>
        <end position="492"/>
    </location>
</feature>
<evidence type="ECO:0000313" key="3">
    <source>
        <dbReference type="Proteomes" id="UP000789595"/>
    </source>
</evidence>
<evidence type="ECO:0000256" key="1">
    <source>
        <dbReference type="SAM" id="MobiDB-lite"/>
    </source>
</evidence>
<dbReference type="AlphaFoldDB" id="A0A8J2WV39"/>
<accession>A0A8J2WV39</accession>
<comment type="caution">
    <text evidence="2">The sequence shown here is derived from an EMBL/GenBank/DDBJ whole genome shotgun (WGS) entry which is preliminary data.</text>
</comment>
<protein>
    <recommendedName>
        <fullName evidence="4">DUF4110 domain-containing protein</fullName>
    </recommendedName>
</protein>
<dbReference type="Proteomes" id="UP000789595">
    <property type="component" value="Unassembled WGS sequence"/>
</dbReference>
<feature type="region of interest" description="Disordered" evidence="1">
    <location>
        <begin position="1"/>
        <end position="33"/>
    </location>
</feature>
<dbReference type="Gene3D" id="2.120.10.80">
    <property type="entry name" value="Kelch-type beta propeller"/>
    <property type="match status" value="2"/>
</dbReference>
<reference evidence="2" key="1">
    <citation type="submission" date="2021-11" db="EMBL/GenBank/DDBJ databases">
        <authorList>
            <consortium name="Genoscope - CEA"/>
            <person name="William W."/>
        </authorList>
    </citation>
    <scope>NUCLEOTIDE SEQUENCE</scope>
</reference>
<keyword evidence="3" id="KW-1185">Reference proteome</keyword>
<feature type="compositionally biased region" description="Basic and acidic residues" evidence="1">
    <location>
        <begin position="10"/>
        <end position="33"/>
    </location>
</feature>
<name>A0A8J2WV39_9STRA</name>
<gene>
    <name evidence="2" type="ORF">PECAL_1P33300</name>
</gene>
<dbReference type="InterPro" id="IPR015915">
    <property type="entry name" value="Kelch-typ_b-propeller"/>
</dbReference>
<dbReference type="OrthoDB" id="4447at2759"/>
<proteinExistence type="predicted"/>
<sequence>MGNKKKKKDPAKELAKKQRKAAKQERCADKRDRKAGLLDEQQDLAQLIAQQRAKDLERTEVTVTRIESEEKFAPRCNATLTNVGDDLYLFGGESSDGDQTTVLNDLYKYRTTKNEWFKVESLNTPSPRCSHQAVSLNDHLYVFGGEYATLTQFYHYRDLWRLDAKTLAWEQVEPCTKTMPSSRSGHRMVEWRGKILVFGGFYKASQDQNAVFVNDTWLYSPAHNEWRPLKFTDAPGVAKPPLRSGCVLAPCSDFSVLVWGGYSEIRCDNAVKARGKPHTDCWELKIADPFDDSSTLSSWSRVKLGGSIGGSAPSPRCGVCASYRNDTTHVFGGVYDVDGEGLSTESTFYDDHYVLDTTKKRWKRRDALQDPDLPPPPPRAWDRKALQASLVAVSLTPPPRIGACCAVAGKVLYVLGGTLEVGDTKELALDDVWCRDARKKDAPWTRLVGGTMSKRSAHWAAEESENEDEEEDEEEDLGSTSSDSDETAGEEEEVKRDQWTR</sequence>
<dbReference type="SUPFAM" id="SSF117281">
    <property type="entry name" value="Kelch motif"/>
    <property type="match status" value="3"/>
</dbReference>
<organism evidence="2 3">
    <name type="scientific">Pelagomonas calceolata</name>
    <dbReference type="NCBI Taxonomy" id="35677"/>
    <lineage>
        <taxon>Eukaryota</taxon>
        <taxon>Sar</taxon>
        <taxon>Stramenopiles</taxon>
        <taxon>Ochrophyta</taxon>
        <taxon>Pelagophyceae</taxon>
        <taxon>Pelagomonadales</taxon>
        <taxon>Pelagomonadaceae</taxon>
        <taxon>Pelagomonas</taxon>
    </lineage>
</organism>
<feature type="region of interest" description="Disordered" evidence="1">
    <location>
        <begin position="452"/>
        <end position="501"/>
    </location>
</feature>
<evidence type="ECO:0008006" key="4">
    <source>
        <dbReference type="Google" id="ProtNLM"/>
    </source>
</evidence>
<dbReference type="EMBL" id="CAKKNE010000001">
    <property type="protein sequence ID" value="CAH0366820.1"/>
    <property type="molecule type" value="Genomic_DNA"/>
</dbReference>
<dbReference type="Pfam" id="PF24681">
    <property type="entry name" value="Kelch_KLHDC2_KLHL20_DRC7"/>
    <property type="match status" value="1"/>
</dbReference>